<keyword evidence="3" id="KW-0677">Repeat</keyword>
<feature type="transmembrane region" description="Helical" evidence="7">
    <location>
        <begin position="77"/>
        <end position="97"/>
    </location>
</feature>
<protein>
    <recommendedName>
        <fullName evidence="8">PGG domain-containing protein</fullName>
    </recommendedName>
</protein>
<dbReference type="InterPro" id="IPR026961">
    <property type="entry name" value="PGG_dom"/>
</dbReference>
<comment type="subcellular location">
    <subcellularLocation>
        <location evidence="1">Membrane</location>
        <topology evidence="1">Multi-pass membrane protein</topology>
    </subcellularLocation>
</comment>
<dbReference type="Pfam" id="PF13962">
    <property type="entry name" value="PGG"/>
    <property type="match status" value="1"/>
</dbReference>
<reference evidence="9" key="2">
    <citation type="journal article" date="2024" name="Plant">
        <title>Genomic evolution and insights into agronomic trait innovations of Sesamum species.</title>
        <authorList>
            <person name="Miao H."/>
            <person name="Wang L."/>
            <person name="Qu L."/>
            <person name="Liu H."/>
            <person name="Sun Y."/>
            <person name="Le M."/>
            <person name="Wang Q."/>
            <person name="Wei S."/>
            <person name="Zheng Y."/>
            <person name="Lin W."/>
            <person name="Duan Y."/>
            <person name="Cao H."/>
            <person name="Xiong S."/>
            <person name="Wang X."/>
            <person name="Wei L."/>
            <person name="Li C."/>
            <person name="Ma Q."/>
            <person name="Ju M."/>
            <person name="Zhao R."/>
            <person name="Li G."/>
            <person name="Mu C."/>
            <person name="Tian Q."/>
            <person name="Mei H."/>
            <person name="Zhang T."/>
            <person name="Gao T."/>
            <person name="Zhang H."/>
        </authorList>
    </citation>
    <scope>NUCLEOTIDE SEQUENCE</scope>
    <source>
        <strain evidence="9">3651</strain>
    </source>
</reference>
<reference evidence="9" key="1">
    <citation type="submission" date="2020-06" db="EMBL/GenBank/DDBJ databases">
        <authorList>
            <person name="Li T."/>
            <person name="Hu X."/>
            <person name="Zhang T."/>
            <person name="Song X."/>
            <person name="Zhang H."/>
            <person name="Dai N."/>
            <person name="Sheng W."/>
            <person name="Hou X."/>
            <person name="Wei L."/>
        </authorList>
    </citation>
    <scope>NUCLEOTIDE SEQUENCE</scope>
    <source>
        <strain evidence="9">3651</strain>
        <tissue evidence="9">Leaf</tissue>
    </source>
</reference>
<evidence type="ECO:0000313" key="9">
    <source>
        <dbReference type="EMBL" id="KAK4414301.1"/>
    </source>
</evidence>
<evidence type="ECO:0000313" key="10">
    <source>
        <dbReference type="Proteomes" id="UP001293254"/>
    </source>
</evidence>
<feature type="domain" description="PGG" evidence="8">
    <location>
        <begin position="26"/>
        <end position="125"/>
    </location>
</feature>
<evidence type="ECO:0000256" key="7">
    <source>
        <dbReference type="SAM" id="Phobius"/>
    </source>
</evidence>
<keyword evidence="10" id="KW-1185">Reference proteome</keyword>
<feature type="transmembrane region" description="Helical" evidence="7">
    <location>
        <begin position="109"/>
        <end position="129"/>
    </location>
</feature>
<sequence>MANAPTDVPSRRGNMFCLGYNENTDTTNDTRNVLLIVATLITAVTFQAGVNPPGGVWQSDEGKHKAGRAIYASQKEAFYTFLISNTLALSSSILVLMSLTYRFPYHVELWGAIVAMFVTYAAAVFAIAPDESVKFRYLLATAAVPFGIRIVMEIFKWLRLRRKPNMNQP</sequence>
<proteinExistence type="predicted"/>
<keyword evidence="2 7" id="KW-0812">Transmembrane</keyword>
<dbReference type="AlphaFoldDB" id="A0AAE1XMW9"/>
<evidence type="ECO:0000256" key="4">
    <source>
        <dbReference type="ARBA" id="ARBA00022989"/>
    </source>
</evidence>
<evidence type="ECO:0000256" key="3">
    <source>
        <dbReference type="ARBA" id="ARBA00022737"/>
    </source>
</evidence>
<comment type="caution">
    <text evidence="9">The sequence shown here is derived from an EMBL/GenBank/DDBJ whole genome shotgun (WGS) entry which is preliminary data.</text>
</comment>
<keyword evidence="5" id="KW-0040">ANK repeat</keyword>
<accession>A0AAE1XMW9</accession>
<organism evidence="9 10">
    <name type="scientific">Sesamum alatum</name>
    <dbReference type="NCBI Taxonomy" id="300844"/>
    <lineage>
        <taxon>Eukaryota</taxon>
        <taxon>Viridiplantae</taxon>
        <taxon>Streptophyta</taxon>
        <taxon>Embryophyta</taxon>
        <taxon>Tracheophyta</taxon>
        <taxon>Spermatophyta</taxon>
        <taxon>Magnoliopsida</taxon>
        <taxon>eudicotyledons</taxon>
        <taxon>Gunneridae</taxon>
        <taxon>Pentapetalae</taxon>
        <taxon>asterids</taxon>
        <taxon>lamiids</taxon>
        <taxon>Lamiales</taxon>
        <taxon>Pedaliaceae</taxon>
        <taxon>Sesamum</taxon>
    </lineage>
</organism>
<dbReference type="EMBL" id="JACGWO010000012">
    <property type="protein sequence ID" value="KAK4414301.1"/>
    <property type="molecule type" value="Genomic_DNA"/>
</dbReference>
<evidence type="ECO:0000256" key="6">
    <source>
        <dbReference type="ARBA" id="ARBA00023136"/>
    </source>
</evidence>
<dbReference type="PANTHER" id="PTHR24186">
    <property type="entry name" value="PROTEIN PHOSPHATASE 1 REGULATORY SUBUNIT"/>
    <property type="match status" value="1"/>
</dbReference>
<dbReference type="PANTHER" id="PTHR24186:SF37">
    <property type="entry name" value="PGG DOMAIN-CONTAINING PROTEIN"/>
    <property type="match status" value="1"/>
</dbReference>
<keyword evidence="4 7" id="KW-1133">Transmembrane helix</keyword>
<keyword evidence="6 7" id="KW-0472">Membrane</keyword>
<name>A0AAE1XMW9_9LAMI</name>
<feature type="transmembrane region" description="Helical" evidence="7">
    <location>
        <begin position="135"/>
        <end position="158"/>
    </location>
</feature>
<feature type="transmembrane region" description="Helical" evidence="7">
    <location>
        <begin position="33"/>
        <end position="50"/>
    </location>
</feature>
<evidence type="ECO:0000256" key="1">
    <source>
        <dbReference type="ARBA" id="ARBA00004141"/>
    </source>
</evidence>
<dbReference type="GO" id="GO:0005886">
    <property type="term" value="C:plasma membrane"/>
    <property type="evidence" value="ECO:0007669"/>
    <property type="project" value="TreeGrafter"/>
</dbReference>
<dbReference type="Proteomes" id="UP001293254">
    <property type="component" value="Unassembled WGS sequence"/>
</dbReference>
<evidence type="ECO:0000256" key="5">
    <source>
        <dbReference type="ARBA" id="ARBA00023043"/>
    </source>
</evidence>
<evidence type="ECO:0000256" key="2">
    <source>
        <dbReference type="ARBA" id="ARBA00022692"/>
    </source>
</evidence>
<evidence type="ECO:0000259" key="8">
    <source>
        <dbReference type="Pfam" id="PF13962"/>
    </source>
</evidence>
<gene>
    <name evidence="9" type="ORF">Salat_2843100</name>
</gene>